<name>A0A5C6M5Q8_9PLAN</name>
<evidence type="ECO:0000313" key="4">
    <source>
        <dbReference type="Proteomes" id="UP000321083"/>
    </source>
</evidence>
<gene>
    <name evidence="3" type="ORF">E3A20_13280</name>
</gene>
<keyword evidence="2" id="KW-0472">Membrane</keyword>
<keyword evidence="2" id="KW-0812">Transmembrane</keyword>
<comment type="caution">
    <text evidence="3">The sequence shown here is derived from an EMBL/GenBank/DDBJ whole genome shotgun (WGS) entry which is preliminary data.</text>
</comment>
<feature type="compositionally biased region" description="Polar residues" evidence="1">
    <location>
        <begin position="40"/>
        <end position="50"/>
    </location>
</feature>
<feature type="transmembrane region" description="Helical" evidence="2">
    <location>
        <begin position="6"/>
        <end position="26"/>
    </location>
</feature>
<evidence type="ECO:0000256" key="1">
    <source>
        <dbReference type="SAM" id="MobiDB-lite"/>
    </source>
</evidence>
<feature type="region of interest" description="Disordered" evidence="1">
    <location>
        <begin position="37"/>
        <end position="61"/>
    </location>
</feature>
<evidence type="ECO:0000256" key="2">
    <source>
        <dbReference type="SAM" id="Phobius"/>
    </source>
</evidence>
<reference evidence="3 4" key="2">
    <citation type="submission" date="2019-08" db="EMBL/GenBank/DDBJ databases">
        <authorList>
            <person name="Henke P."/>
        </authorList>
    </citation>
    <scope>NUCLEOTIDE SEQUENCE [LARGE SCALE GENOMIC DNA]</scope>
    <source>
        <strain evidence="3">Phe10_nw2017</strain>
    </source>
</reference>
<protein>
    <submittedName>
        <fullName evidence="3">Uncharacterized protein</fullName>
    </submittedName>
</protein>
<organism evidence="3 4">
    <name type="scientific">Planctomyces bekefii</name>
    <dbReference type="NCBI Taxonomy" id="1653850"/>
    <lineage>
        <taxon>Bacteria</taxon>
        <taxon>Pseudomonadati</taxon>
        <taxon>Planctomycetota</taxon>
        <taxon>Planctomycetia</taxon>
        <taxon>Planctomycetales</taxon>
        <taxon>Planctomycetaceae</taxon>
        <taxon>Planctomyces</taxon>
    </lineage>
</organism>
<accession>A0A5C6M5Q8</accession>
<feature type="transmembrane region" description="Helical" evidence="2">
    <location>
        <begin position="69"/>
        <end position="91"/>
    </location>
</feature>
<dbReference type="AlphaFoldDB" id="A0A5C6M5Q8"/>
<sequence>MVDFYNFAICCVLLIASLIAWLLYGIQSQLKASSHLGPQPGNTPGSTTGVSPAANDATNHETPRRSLPLWLACALLLLDPLVFRIILQWEYSPYLRRVTISEWTITTFFSITAIGIVACFWIDHRTVLAQQKHQMHIDAIERLNVTDEGRNRVLRAIALQTADVQPRKDLVQ</sequence>
<dbReference type="Proteomes" id="UP000321083">
    <property type="component" value="Unassembled WGS sequence"/>
</dbReference>
<reference evidence="3 4" key="1">
    <citation type="submission" date="2019-08" db="EMBL/GenBank/DDBJ databases">
        <title>100 year-old enigma solved: identification of Planctomyces bekefii, the type genus and species of the phylum Planctomycetes.</title>
        <authorList>
            <person name="Svetlana D.N."/>
            <person name="Overmann J."/>
        </authorList>
    </citation>
    <scope>NUCLEOTIDE SEQUENCE [LARGE SCALE GENOMIC DNA]</scope>
    <source>
        <strain evidence="3">Phe10_nw2017</strain>
    </source>
</reference>
<feature type="transmembrane region" description="Helical" evidence="2">
    <location>
        <begin position="103"/>
        <end position="122"/>
    </location>
</feature>
<keyword evidence="4" id="KW-1185">Reference proteome</keyword>
<evidence type="ECO:0000313" key="3">
    <source>
        <dbReference type="EMBL" id="TWW09543.1"/>
    </source>
</evidence>
<proteinExistence type="predicted"/>
<dbReference type="EMBL" id="SRHE01000244">
    <property type="protein sequence ID" value="TWW09543.1"/>
    <property type="molecule type" value="Genomic_DNA"/>
</dbReference>
<keyword evidence="2" id="KW-1133">Transmembrane helix</keyword>